<keyword evidence="3" id="KW-0479">Metal-binding</keyword>
<name>A0ABV2D2T7_9SPHN</name>
<sequence>MGINRRKLALRVTAAMAMTSLVACGATGGSGPVQAAPRAGATTDAIAISQADKAQGAKAHPDLLAEFGGAVTGPQANYVETVGKNIAVQSGLSNARGDFTVTLLNSPINNAFAVPGGYVYVTRQLAALMNNEAELAGVLGHEVGHVAARHSAKRQKAATRNSILGALGSVLSGVLLGDSSFGQLGQQVFSQGSQLLTLQFSRSQELEADQLGIAYLRRAGYDPRAMSSVLESLARQNALEAQLRGSTNQVPEWASTHPDPASRVRDALRTAGANATGLTKRDAFLSGINGLVYGDDPRQGIVDGNMFKHPELRFAFEAPQGFYLVNGTRSVSINGQSGKAEFAGGRIEGNLDSYVGKVFASLTNASQSNLTPQTLQSTTVNGLPVRYATARAQGSSGPVDVTVFASDFGGGQAYHFVAITQAGNAGVFNPMFRSVRRISASEAGEIRPRRVSVVTVGAGDTLRSLASRMAYRDAQLERFLVLNGLQSDARLTPGQKVKIVTY</sequence>
<dbReference type="InterPro" id="IPR018392">
    <property type="entry name" value="LysM"/>
</dbReference>
<dbReference type="EMBL" id="JBEWLY010000019">
    <property type="protein sequence ID" value="MET1756171.1"/>
    <property type="molecule type" value="Genomic_DNA"/>
</dbReference>
<keyword evidence="5" id="KW-0862">Zinc</keyword>
<comment type="caution">
    <text evidence="9">The sequence shown here is derived from an EMBL/GenBank/DDBJ whole genome shotgun (WGS) entry which is preliminary data.</text>
</comment>
<keyword evidence="7" id="KW-0732">Signal</keyword>
<reference evidence="9 10" key="1">
    <citation type="submission" date="2024-07" db="EMBL/GenBank/DDBJ databases">
        <title>Novosphingobium kalidii RD2P27.</title>
        <authorList>
            <person name="Sun J.-Q."/>
        </authorList>
    </citation>
    <scope>NUCLEOTIDE SEQUENCE [LARGE SCALE GENOMIC DNA]</scope>
    <source>
        <strain evidence="9 10">RD2P27</strain>
    </source>
</reference>
<feature type="chain" id="PRO_5046318108" evidence="7">
    <location>
        <begin position="26"/>
        <end position="502"/>
    </location>
</feature>
<evidence type="ECO:0000256" key="1">
    <source>
        <dbReference type="ARBA" id="ARBA00001947"/>
    </source>
</evidence>
<gene>
    <name evidence="9" type="ORF">ABVV53_12005</name>
</gene>
<proteinExistence type="predicted"/>
<evidence type="ECO:0000256" key="5">
    <source>
        <dbReference type="ARBA" id="ARBA00022833"/>
    </source>
</evidence>
<keyword evidence="4 9" id="KW-0378">Hydrolase</keyword>
<protein>
    <submittedName>
        <fullName evidence="9">M48 family metalloprotease</fullName>
        <ecNumber evidence="9">3.4.24.-</ecNumber>
    </submittedName>
</protein>
<organism evidence="9 10">
    <name type="scientific">Novosphingobium kalidii</name>
    <dbReference type="NCBI Taxonomy" id="3230299"/>
    <lineage>
        <taxon>Bacteria</taxon>
        <taxon>Pseudomonadati</taxon>
        <taxon>Pseudomonadota</taxon>
        <taxon>Alphaproteobacteria</taxon>
        <taxon>Sphingomonadales</taxon>
        <taxon>Sphingomonadaceae</taxon>
        <taxon>Novosphingobium</taxon>
    </lineage>
</organism>
<dbReference type="Gene3D" id="3.10.350.10">
    <property type="entry name" value="LysM domain"/>
    <property type="match status" value="1"/>
</dbReference>
<dbReference type="RefSeq" id="WP_353984662.1">
    <property type="nucleotide sequence ID" value="NZ_JBEWLY010000019.1"/>
</dbReference>
<dbReference type="Pfam" id="PF01476">
    <property type="entry name" value="LysM"/>
    <property type="match status" value="1"/>
</dbReference>
<evidence type="ECO:0000256" key="6">
    <source>
        <dbReference type="ARBA" id="ARBA00023049"/>
    </source>
</evidence>
<evidence type="ECO:0000256" key="7">
    <source>
        <dbReference type="SAM" id="SignalP"/>
    </source>
</evidence>
<evidence type="ECO:0000256" key="2">
    <source>
        <dbReference type="ARBA" id="ARBA00022670"/>
    </source>
</evidence>
<feature type="domain" description="LysM" evidence="8">
    <location>
        <begin position="452"/>
        <end position="499"/>
    </location>
</feature>
<dbReference type="PANTHER" id="PTHR22726:SF1">
    <property type="entry name" value="METALLOENDOPEPTIDASE OMA1, MITOCHONDRIAL"/>
    <property type="match status" value="1"/>
</dbReference>
<dbReference type="CDD" id="cd07324">
    <property type="entry name" value="M48C_Oma1-like"/>
    <property type="match status" value="1"/>
</dbReference>
<dbReference type="Gene3D" id="3.30.2010.10">
    <property type="entry name" value="Metalloproteases ('zincins'), catalytic domain"/>
    <property type="match status" value="1"/>
</dbReference>
<dbReference type="InterPro" id="IPR036779">
    <property type="entry name" value="LysM_dom_sf"/>
</dbReference>
<dbReference type="PROSITE" id="PS51782">
    <property type="entry name" value="LYSM"/>
    <property type="match status" value="1"/>
</dbReference>
<dbReference type="PROSITE" id="PS51257">
    <property type="entry name" value="PROKAR_LIPOPROTEIN"/>
    <property type="match status" value="1"/>
</dbReference>
<evidence type="ECO:0000313" key="9">
    <source>
        <dbReference type="EMBL" id="MET1756171.1"/>
    </source>
</evidence>
<feature type="signal peptide" evidence="7">
    <location>
        <begin position="1"/>
        <end position="25"/>
    </location>
</feature>
<dbReference type="InterPro" id="IPR051156">
    <property type="entry name" value="Mito/Outer_Membr_Metalloprot"/>
</dbReference>
<keyword evidence="10" id="KW-1185">Reference proteome</keyword>
<dbReference type="Proteomes" id="UP001548713">
    <property type="component" value="Unassembled WGS sequence"/>
</dbReference>
<comment type="cofactor">
    <cofactor evidence="1">
        <name>Zn(2+)</name>
        <dbReference type="ChEBI" id="CHEBI:29105"/>
    </cofactor>
</comment>
<evidence type="ECO:0000259" key="8">
    <source>
        <dbReference type="PROSITE" id="PS51782"/>
    </source>
</evidence>
<dbReference type="Pfam" id="PF01435">
    <property type="entry name" value="Peptidase_M48"/>
    <property type="match status" value="1"/>
</dbReference>
<evidence type="ECO:0000256" key="4">
    <source>
        <dbReference type="ARBA" id="ARBA00022801"/>
    </source>
</evidence>
<evidence type="ECO:0000256" key="3">
    <source>
        <dbReference type="ARBA" id="ARBA00022723"/>
    </source>
</evidence>
<dbReference type="PANTHER" id="PTHR22726">
    <property type="entry name" value="METALLOENDOPEPTIDASE OMA1"/>
    <property type="match status" value="1"/>
</dbReference>
<dbReference type="GO" id="GO:0008237">
    <property type="term" value="F:metallopeptidase activity"/>
    <property type="evidence" value="ECO:0007669"/>
    <property type="project" value="UniProtKB-KW"/>
</dbReference>
<keyword evidence="6 9" id="KW-0482">Metalloprotease</keyword>
<evidence type="ECO:0000313" key="10">
    <source>
        <dbReference type="Proteomes" id="UP001548713"/>
    </source>
</evidence>
<dbReference type="CDD" id="cd00118">
    <property type="entry name" value="LysM"/>
    <property type="match status" value="1"/>
</dbReference>
<dbReference type="EC" id="3.4.24.-" evidence="9"/>
<keyword evidence="2" id="KW-0645">Protease</keyword>
<accession>A0ABV2D2T7</accession>
<dbReference type="InterPro" id="IPR001915">
    <property type="entry name" value="Peptidase_M48"/>
</dbReference>